<dbReference type="Gene3D" id="1.10.443.10">
    <property type="entry name" value="Intergrase catalytic core"/>
    <property type="match status" value="1"/>
</dbReference>
<name>A0A0F9TVS8_9ZZZZ</name>
<sequence length="393" mass="44968">MPTILSLNNENPLKEGRDSFAGLTEKHRAIAENLVSDWHAKISLMGETENSTADSYLVTVKRLLSFTGKAPWMLRKKDVVDFLAFRQSERSGTPLAELTVAAYGSAWRSFQAYMLMQDVANEIAIATGQRPQEFIDDQNCIPVRRAKSDQSPKGWALTPEYIDKIEDELLHMISLAKKRRNKAYFALIRDRVMFHLAIHFALRVSELVTLTLQQFKPHTSPKMREKFGKYGSLTVSGKNKVTGTIPMRDEAVYRLIMLYIEKVRPKLLLRRTRKADQSGLTTYQGKTYAVADLLFFSERGNVLNPNSFRKRLEELSIAVMTPQKMTPHTLRHTGCTLMAPMYSPDVAQKYMRHKNLATTLHYYHPDPLNAGAHLNPDYDVAGWFEDDEDEDDY</sequence>
<dbReference type="PANTHER" id="PTHR30349:SF41">
    <property type="entry name" value="INTEGRASE_RECOMBINASE PROTEIN MJ0367-RELATED"/>
    <property type="match status" value="1"/>
</dbReference>
<evidence type="ECO:0000256" key="1">
    <source>
        <dbReference type="ARBA" id="ARBA00023125"/>
    </source>
</evidence>
<keyword evidence="2" id="KW-0233">DNA recombination</keyword>
<dbReference type="CDD" id="cd00397">
    <property type="entry name" value="DNA_BRE_C"/>
    <property type="match status" value="1"/>
</dbReference>
<dbReference type="Pfam" id="PF00589">
    <property type="entry name" value="Phage_integrase"/>
    <property type="match status" value="1"/>
</dbReference>
<dbReference type="GO" id="GO:0006310">
    <property type="term" value="P:DNA recombination"/>
    <property type="evidence" value="ECO:0007669"/>
    <property type="project" value="UniProtKB-KW"/>
</dbReference>
<gene>
    <name evidence="4" type="ORF">LCGC14_0283040</name>
</gene>
<reference evidence="4" key="1">
    <citation type="journal article" date="2015" name="Nature">
        <title>Complex archaea that bridge the gap between prokaryotes and eukaryotes.</title>
        <authorList>
            <person name="Spang A."/>
            <person name="Saw J.H."/>
            <person name="Jorgensen S.L."/>
            <person name="Zaremba-Niedzwiedzka K."/>
            <person name="Martijn J."/>
            <person name="Lind A.E."/>
            <person name="van Eijk R."/>
            <person name="Schleper C."/>
            <person name="Guy L."/>
            <person name="Ettema T.J."/>
        </authorList>
    </citation>
    <scope>NUCLEOTIDE SEQUENCE</scope>
</reference>
<dbReference type="SUPFAM" id="SSF56349">
    <property type="entry name" value="DNA breaking-rejoining enzymes"/>
    <property type="match status" value="1"/>
</dbReference>
<evidence type="ECO:0000313" key="4">
    <source>
        <dbReference type="EMBL" id="KKN85135.1"/>
    </source>
</evidence>
<dbReference type="PANTHER" id="PTHR30349">
    <property type="entry name" value="PHAGE INTEGRASE-RELATED"/>
    <property type="match status" value="1"/>
</dbReference>
<organism evidence="4">
    <name type="scientific">marine sediment metagenome</name>
    <dbReference type="NCBI Taxonomy" id="412755"/>
    <lineage>
        <taxon>unclassified sequences</taxon>
        <taxon>metagenomes</taxon>
        <taxon>ecological metagenomes</taxon>
    </lineage>
</organism>
<comment type="caution">
    <text evidence="4">The sequence shown here is derived from an EMBL/GenBank/DDBJ whole genome shotgun (WGS) entry which is preliminary data.</text>
</comment>
<dbReference type="InterPro" id="IPR013762">
    <property type="entry name" value="Integrase-like_cat_sf"/>
</dbReference>
<dbReference type="GO" id="GO:0015074">
    <property type="term" value="P:DNA integration"/>
    <property type="evidence" value="ECO:0007669"/>
    <property type="project" value="InterPro"/>
</dbReference>
<keyword evidence="1" id="KW-0238">DNA-binding</keyword>
<evidence type="ECO:0000256" key="2">
    <source>
        <dbReference type="ARBA" id="ARBA00023172"/>
    </source>
</evidence>
<proteinExistence type="predicted"/>
<protein>
    <recommendedName>
        <fullName evidence="3">Tyr recombinase domain-containing protein</fullName>
    </recommendedName>
</protein>
<dbReference type="GO" id="GO:0003677">
    <property type="term" value="F:DNA binding"/>
    <property type="evidence" value="ECO:0007669"/>
    <property type="project" value="UniProtKB-KW"/>
</dbReference>
<evidence type="ECO:0000259" key="3">
    <source>
        <dbReference type="PROSITE" id="PS51898"/>
    </source>
</evidence>
<dbReference type="AlphaFoldDB" id="A0A0F9TVS8"/>
<dbReference type="InterPro" id="IPR011010">
    <property type="entry name" value="DNA_brk_join_enz"/>
</dbReference>
<dbReference type="EMBL" id="LAZR01000163">
    <property type="protein sequence ID" value="KKN85135.1"/>
    <property type="molecule type" value="Genomic_DNA"/>
</dbReference>
<dbReference type="InterPro" id="IPR002104">
    <property type="entry name" value="Integrase_catalytic"/>
</dbReference>
<dbReference type="PROSITE" id="PS51898">
    <property type="entry name" value="TYR_RECOMBINASE"/>
    <property type="match status" value="1"/>
</dbReference>
<dbReference type="InterPro" id="IPR050090">
    <property type="entry name" value="Tyrosine_recombinase_XerCD"/>
</dbReference>
<accession>A0A0F9TVS8</accession>
<feature type="domain" description="Tyr recombinase" evidence="3">
    <location>
        <begin position="157"/>
        <end position="375"/>
    </location>
</feature>